<evidence type="ECO:0000313" key="3">
    <source>
        <dbReference type="Proteomes" id="UP000193144"/>
    </source>
</evidence>
<dbReference type="OrthoDB" id="3793955at2759"/>
<dbReference type="EMBL" id="MCFA01000026">
    <property type="protein sequence ID" value="ORY15248.1"/>
    <property type="molecule type" value="Genomic_DNA"/>
</dbReference>
<evidence type="ECO:0000256" key="1">
    <source>
        <dbReference type="SAM" id="MobiDB-lite"/>
    </source>
</evidence>
<proteinExistence type="predicted"/>
<name>A0A1Y1ZYF1_9PLEO</name>
<evidence type="ECO:0000313" key="2">
    <source>
        <dbReference type="EMBL" id="ORY15248.1"/>
    </source>
</evidence>
<protein>
    <submittedName>
        <fullName evidence="2">Uncharacterized protein</fullName>
    </submittedName>
</protein>
<reference evidence="2 3" key="1">
    <citation type="submission" date="2016-07" db="EMBL/GenBank/DDBJ databases">
        <title>Pervasive Adenine N6-methylation of Active Genes in Fungi.</title>
        <authorList>
            <consortium name="DOE Joint Genome Institute"/>
            <person name="Mondo S.J."/>
            <person name="Dannebaum R.O."/>
            <person name="Kuo R.C."/>
            <person name="Labutti K."/>
            <person name="Haridas S."/>
            <person name="Kuo A."/>
            <person name="Salamov A."/>
            <person name="Ahrendt S.R."/>
            <person name="Lipzen A."/>
            <person name="Sullivan W."/>
            <person name="Andreopoulos W.B."/>
            <person name="Clum A."/>
            <person name="Lindquist E."/>
            <person name="Daum C."/>
            <person name="Ramamoorthy G.K."/>
            <person name="Gryganskyi A."/>
            <person name="Culley D."/>
            <person name="Magnuson J.K."/>
            <person name="James T.Y."/>
            <person name="O'Malley M.A."/>
            <person name="Stajich J.E."/>
            <person name="Spatafora J.W."/>
            <person name="Visel A."/>
            <person name="Grigoriev I.V."/>
        </authorList>
    </citation>
    <scope>NUCLEOTIDE SEQUENCE [LARGE SCALE GENOMIC DNA]</scope>
    <source>
        <strain evidence="2 3">CBS 115471</strain>
    </source>
</reference>
<gene>
    <name evidence="2" type="ORF">BCR34DRAFT_182955</name>
</gene>
<feature type="region of interest" description="Disordered" evidence="1">
    <location>
        <begin position="220"/>
        <end position="257"/>
    </location>
</feature>
<feature type="region of interest" description="Disordered" evidence="1">
    <location>
        <begin position="140"/>
        <end position="174"/>
    </location>
</feature>
<sequence>MSLPPLPLSPGIIPNTPTSNFSLKGHSGTQTVFPLSYERTPLLALPLPHAKYHVLPSEHIYETVSPIQEEYDPRTGYIGLERGRWGMGDMRGMRKKEGRQERAVVDDDEKVGKWTEDEGENEVEEIDVYTFLRSRSVRDFQPGEAEHSGLSRLGEEYEEEGYEGRESMSSHGSVDSVISDTDIQVLDESSREQGRVQIVVEGYGWEEDWERTAGYVVTWPESGERSSIAREKRGSEGVAEEVEDESRRRAKRVKESD</sequence>
<accession>A0A1Y1ZYF1</accession>
<feature type="region of interest" description="Disordered" evidence="1">
    <location>
        <begin position="1"/>
        <end position="23"/>
    </location>
</feature>
<dbReference type="Proteomes" id="UP000193144">
    <property type="component" value="Unassembled WGS sequence"/>
</dbReference>
<feature type="compositionally biased region" description="Basic residues" evidence="1">
    <location>
        <begin position="248"/>
        <end position="257"/>
    </location>
</feature>
<organism evidence="2 3">
    <name type="scientific">Clohesyomyces aquaticus</name>
    <dbReference type="NCBI Taxonomy" id="1231657"/>
    <lineage>
        <taxon>Eukaryota</taxon>
        <taxon>Fungi</taxon>
        <taxon>Dikarya</taxon>
        <taxon>Ascomycota</taxon>
        <taxon>Pezizomycotina</taxon>
        <taxon>Dothideomycetes</taxon>
        <taxon>Pleosporomycetidae</taxon>
        <taxon>Pleosporales</taxon>
        <taxon>Lindgomycetaceae</taxon>
        <taxon>Clohesyomyces</taxon>
    </lineage>
</organism>
<keyword evidence="3" id="KW-1185">Reference proteome</keyword>
<feature type="compositionally biased region" description="Basic and acidic residues" evidence="1">
    <location>
        <begin position="144"/>
        <end position="155"/>
    </location>
</feature>
<feature type="compositionally biased region" description="Basic and acidic residues" evidence="1">
    <location>
        <begin position="222"/>
        <end position="235"/>
    </location>
</feature>
<dbReference type="AlphaFoldDB" id="A0A1Y1ZYF1"/>
<comment type="caution">
    <text evidence="2">The sequence shown here is derived from an EMBL/GenBank/DDBJ whole genome shotgun (WGS) entry which is preliminary data.</text>
</comment>